<proteinExistence type="predicted"/>
<evidence type="ECO:0000259" key="3">
    <source>
        <dbReference type="PROSITE" id="PS50887"/>
    </source>
</evidence>
<feature type="domain" description="EAL" evidence="2">
    <location>
        <begin position="315"/>
        <end position="569"/>
    </location>
</feature>
<dbReference type="PANTHER" id="PTHR33121:SF70">
    <property type="entry name" value="SIGNALING PROTEIN YKOW"/>
    <property type="match status" value="1"/>
</dbReference>
<dbReference type="SMART" id="SM00267">
    <property type="entry name" value="GGDEF"/>
    <property type="match status" value="1"/>
</dbReference>
<evidence type="ECO:0000313" key="5">
    <source>
        <dbReference type="Proteomes" id="UP000248132"/>
    </source>
</evidence>
<dbReference type="SUPFAM" id="SSF141868">
    <property type="entry name" value="EAL domain-like"/>
    <property type="match status" value="1"/>
</dbReference>
<dbReference type="CDD" id="cd01949">
    <property type="entry name" value="GGDEF"/>
    <property type="match status" value="1"/>
</dbReference>
<dbReference type="Gene3D" id="3.20.20.450">
    <property type="entry name" value="EAL domain"/>
    <property type="match status" value="1"/>
</dbReference>
<accession>A0A318Y6H1</accession>
<dbReference type="AlphaFoldDB" id="A0A318Y6H1"/>
<evidence type="ECO:0000259" key="2">
    <source>
        <dbReference type="PROSITE" id="PS50883"/>
    </source>
</evidence>
<feature type="transmembrane region" description="Helical" evidence="1">
    <location>
        <begin position="109"/>
        <end position="129"/>
    </location>
</feature>
<feature type="domain" description="GGDEF" evidence="3">
    <location>
        <begin position="173"/>
        <end position="306"/>
    </location>
</feature>
<keyword evidence="1" id="KW-0812">Transmembrane</keyword>
<evidence type="ECO:0000256" key="1">
    <source>
        <dbReference type="SAM" id="Phobius"/>
    </source>
</evidence>
<dbReference type="Pfam" id="PF00990">
    <property type="entry name" value="GGDEF"/>
    <property type="match status" value="1"/>
</dbReference>
<dbReference type="InterPro" id="IPR035919">
    <property type="entry name" value="EAL_sf"/>
</dbReference>
<feature type="transmembrane region" description="Helical" evidence="1">
    <location>
        <begin position="82"/>
        <end position="102"/>
    </location>
</feature>
<dbReference type="EMBL" id="QKMR01000010">
    <property type="protein sequence ID" value="PYG87621.1"/>
    <property type="molecule type" value="Genomic_DNA"/>
</dbReference>
<dbReference type="PANTHER" id="PTHR33121">
    <property type="entry name" value="CYCLIC DI-GMP PHOSPHODIESTERASE PDEF"/>
    <property type="match status" value="1"/>
</dbReference>
<gene>
    <name evidence="4" type="ORF">LY28_01993</name>
</gene>
<dbReference type="InterPro" id="IPR001633">
    <property type="entry name" value="EAL_dom"/>
</dbReference>
<sequence>MKQDNSVHKEFCKTVQFPIWTIAIPISLYILIIIFTNVINRYQININIGNVNIHYMSVSGMLTQLQMFILIVLIIFYRKKGIYTVFTLCSVHSVTLVFPMIFAHAYSSIAGLAAMITSIVVTLLIYLYLNKLDCNQNTIAEFALTDTLTGLPNRRSFNDCLFGLISEQNNEPCKFALVMIDIDDFKNINDSVGHDSGDELLCQVAERWKVVQNKNDFIARLGGDEFTIIIENYGSDNELKQNILKYSNVLSDRFIVKDNYFYVSASFGVALFPEHSKDSSEILRFADAAMYYAKNISGMDISVYDPSMTETIESNVNLEQKIRTALEENKLYFALQPQYDTKAKKLRGFEALARMKDEYGNQISPALFIPVAEKTGLITGVDNWVIRNSMLFFKKKLIRAYDNILLSVNISVLHLLNKGFLDEILQILDETGFPPDNLEIEITESVFISSISKAVDILKELKKLGIRIALDDFGTGYSSLSYLTKLPIDILKIDKSFIDELLVSDSGRNYVAAIISIGHIMNFSVLSEGVEVQEQIDILTSLGSDYIQGYVWGKPMPPAEALKLVRLIEKSQLLQADAIGFSAGSN</sequence>
<dbReference type="InterPro" id="IPR050706">
    <property type="entry name" value="Cyclic-di-GMP_PDE-like"/>
</dbReference>
<dbReference type="SUPFAM" id="SSF55073">
    <property type="entry name" value="Nucleotide cyclase"/>
    <property type="match status" value="1"/>
</dbReference>
<feature type="transmembrane region" description="Helical" evidence="1">
    <location>
        <begin position="51"/>
        <end position="76"/>
    </location>
</feature>
<dbReference type="InterPro" id="IPR029787">
    <property type="entry name" value="Nucleotide_cyclase"/>
</dbReference>
<dbReference type="Proteomes" id="UP000248132">
    <property type="component" value="Unassembled WGS sequence"/>
</dbReference>
<keyword evidence="1" id="KW-1133">Transmembrane helix</keyword>
<keyword evidence="5" id="KW-1185">Reference proteome</keyword>
<dbReference type="CDD" id="cd01948">
    <property type="entry name" value="EAL"/>
    <property type="match status" value="1"/>
</dbReference>
<dbReference type="Pfam" id="PF00563">
    <property type="entry name" value="EAL"/>
    <property type="match status" value="1"/>
</dbReference>
<keyword evidence="1" id="KW-0472">Membrane</keyword>
<name>A0A318Y6H1_9FIRM</name>
<dbReference type="SMART" id="SM00052">
    <property type="entry name" value="EAL"/>
    <property type="match status" value="1"/>
</dbReference>
<dbReference type="NCBIfam" id="TIGR00254">
    <property type="entry name" value="GGDEF"/>
    <property type="match status" value="1"/>
</dbReference>
<comment type="caution">
    <text evidence="4">The sequence shown here is derived from an EMBL/GenBank/DDBJ whole genome shotgun (WGS) entry which is preliminary data.</text>
</comment>
<dbReference type="GO" id="GO:0071111">
    <property type="term" value="F:cyclic-guanylate-specific phosphodiesterase activity"/>
    <property type="evidence" value="ECO:0007669"/>
    <property type="project" value="InterPro"/>
</dbReference>
<evidence type="ECO:0000313" key="4">
    <source>
        <dbReference type="EMBL" id="PYG87621.1"/>
    </source>
</evidence>
<dbReference type="PROSITE" id="PS50887">
    <property type="entry name" value="GGDEF"/>
    <property type="match status" value="1"/>
</dbReference>
<reference evidence="4 5" key="1">
    <citation type="submission" date="2018-06" db="EMBL/GenBank/DDBJ databases">
        <title>Genomic Encyclopedia of Type Strains, Phase I: the one thousand microbial genomes (KMG-I) project.</title>
        <authorList>
            <person name="Kyrpides N."/>
        </authorList>
    </citation>
    <scope>NUCLEOTIDE SEQUENCE [LARGE SCALE GENOMIC DNA]</scope>
    <source>
        <strain evidence="4 5">DSM 19573</strain>
    </source>
</reference>
<protein>
    <submittedName>
        <fullName evidence="4">Diguanylate cyclase (GGDEF)-like protein</fullName>
    </submittedName>
</protein>
<dbReference type="PROSITE" id="PS50883">
    <property type="entry name" value="EAL"/>
    <property type="match status" value="1"/>
</dbReference>
<dbReference type="InterPro" id="IPR000160">
    <property type="entry name" value="GGDEF_dom"/>
</dbReference>
<dbReference type="Gene3D" id="3.30.70.270">
    <property type="match status" value="1"/>
</dbReference>
<organism evidence="4 5">
    <name type="scientific">Ruminiclostridium sufflavum DSM 19573</name>
    <dbReference type="NCBI Taxonomy" id="1121337"/>
    <lineage>
        <taxon>Bacteria</taxon>
        <taxon>Bacillati</taxon>
        <taxon>Bacillota</taxon>
        <taxon>Clostridia</taxon>
        <taxon>Eubacteriales</taxon>
        <taxon>Oscillospiraceae</taxon>
        <taxon>Ruminiclostridium</taxon>
    </lineage>
</organism>
<dbReference type="InterPro" id="IPR043128">
    <property type="entry name" value="Rev_trsase/Diguanyl_cyclase"/>
</dbReference>
<dbReference type="RefSeq" id="WP_110462024.1">
    <property type="nucleotide sequence ID" value="NZ_QKMR01000010.1"/>
</dbReference>
<feature type="transmembrane region" description="Helical" evidence="1">
    <location>
        <begin position="17"/>
        <end position="39"/>
    </location>
</feature>
<dbReference type="OrthoDB" id="9762141at2"/>